<name>A0A8H9GBW2_9MICO</name>
<dbReference type="InterPro" id="IPR036390">
    <property type="entry name" value="WH_DNA-bd_sf"/>
</dbReference>
<feature type="compositionally biased region" description="Low complexity" evidence="4">
    <location>
        <begin position="88"/>
        <end position="106"/>
    </location>
</feature>
<dbReference type="InterPro" id="IPR001034">
    <property type="entry name" value="DeoR_HTH"/>
</dbReference>
<dbReference type="RefSeq" id="WP_171104495.1">
    <property type="nucleotide sequence ID" value="NZ_BMPT01000001.1"/>
</dbReference>
<keyword evidence="2" id="KW-0238">DNA-binding</keyword>
<keyword evidence="3" id="KW-0804">Transcription</keyword>
<sequence>MTQEAPLPSERRAQLIARVRETGSARVSELSRWLGVTPVTVRRDLAVLVADGALEKVHGGARVPAAATSDGATTGVGAAGVAATTTSGATAPAGRTAAGLPAGRGAHAPAATGVPAPEGRFPDRDERPTIGMVVPSLDYYWPEVIRGARAATHDTARLILRGGSYDVDHIRHQLASLVGDRGDGTGVDGLLVAPPAGGPESTELADWLAGLDLPVVLMERRLAAGPYREPLESVATDHALGAGTAVRHLAERGHRKIGLVTSRTSPHTSAVERGFRAAVEELGLDAVLDVETVPQSDPAWSDDVAAVLDRCADAEATALLVHSDREAISLVEHAQERGIRVPADLAVVAYDDEVAALADPPLTAVRPPKAAIGAAAVELVRRRLADGDDRPVHRIELSPRLLVRSST</sequence>
<evidence type="ECO:0000256" key="3">
    <source>
        <dbReference type="ARBA" id="ARBA00023163"/>
    </source>
</evidence>
<dbReference type="Pfam" id="PF13377">
    <property type="entry name" value="Peripla_BP_3"/>
    <property type="match status" value="1"/>
</dbReference>
<dbReference type="InterPro" id="IPR036388">
    <property type="entry name" value="WH-like_DNA-bd_sf"/>
</dbReference>
<evidence type="ECO:0000313" key="6">
    <source>
        <dbReference type="EMBL" id="GGM08280.1"/>
    </source>
</evidence>
<evidence type="ECO:0000259" key="5">
    <source>
        <dbReference type="PROSITE" id="PS51000"/>
    </source>
</evidence>
<dbReference type="SUPFAM" id="SSF46785">
    <property type="entry name" value="Winged helix' DNA-binding domain"/>
    <property type="match status" value="1"/>
</dbReference>
<dbReference type="GO" id="GO:0003700">
    <property type="term" value="F:DNA-binding transcription factor activity"/>
    <property type="evidence" value="ECO:0007669"/>
    <property type="project" value="InterPro"/>
</dbReference>
<dbReference type="SUPFAM" id="SSF53822">
    <property type="entry name" value="Periplasmic binding protein-like I"/>
    <property type="match status" value="1"/>
</dbReference>
<feature type="region of interest" description="Disordered" evidence="4">
    <location>
        <begin position="88"/>
        <end position="128"/>
    </location>
</feature>
<comment type="caution">
    <text evidence="6">The sequence shown here is derived from an EMBL/GenBank/DDBJ whole genome shotgun (WGS) entry which is preliminary data.</text>
</comment>
<dbReference type="Gene3D" id="1.10.10.10">
    <property type="entry name" value="Winged helix-like DNA-binding domain superfamily/Winged helix DNA-binding domain"/>
    <property type="match status" value="1"/>
</dbReference>
<dbReference type="PANTHER" id="PTHR30146">
    <property type="entry name" value="LACI-RELATED TRANSCRIPTIONAL REPRESSOR"/>
    <property type="match status" value="1"/>
</dbReference>
<dbReference type="PRINTS" id="PR00037">
    <property type="entry name" value="HTHLACR"/>
</dbReference>
<dbReference type="PROSITE" id="PS00894">
    <property type="entry name" value="HTH_DEOR_1"/>
    <property type="match status" value="1"/>
</dbReference>
<evidence type="ECO:0000313" key="7">
    <source>
        <dbReference type="Proteomes" id="UP000655589"/>
    </source>
</evidence>
<accession>A0A8H9GBW2</accession>
<gene>
    <name evidence="6" type="primary">lacI</name>
    <name evidence="6" type="ORF">GCM10010102_00310</name>
</gene>
<dbReference type="PROSITE" id="PS51000">
    <property type="entry name" value="HTH_DEOR_2"/>
    <property type="match status" value="1"/>
</dbReference>
<keyword evidence="1" id="KW-0805">Transcription regulation</keyword>
<dbReference type="Proteomes" id="UP000655589">
    <property type="component" value="Unassembled WGS sequence"/>
</dbReference>
<protein>
    <submittedName>
        <fullName evidence="6">LacI family transcriptional regulator</fullName>
    </submittedName>
</protein>
<dbReference type="GO" id="GO:0000976">
    <property type="term" value="F:transcription cis-regulatory region binding"/>
    <property type="evidence" value="ECO:0007669"/>
    <property type="project" value="TreeGrafter"/>
</dbReference>
<feature type="domain" description="HTH deoR-type" evidence="5">
    <location>
        <begin position="8"/>
        <end position="63"/>
    </location>
</feature>
<dbReference type="EMBL" id="BMPT01000001">
    <property type="protein sequence ID" value="GGM08280.1"/>
    <property type="molecule type" value="Genomic_DNA"/>
</dbReference>
<evidence type="ECO:0000256" key="4">
    <source>
        <dbReference type="SAM" id="MobiDB-lite"/>
    </source>
</evidence>
<dbReference type="InterPro" id="IPR028082">
    <property type="entry name" value="Peripla_BP_I"/>
</dbReference>
<reference evidence="6" key="2">
    <citation type="submission" date="2020-09" db="EMBL/GenBank/DDBJ databases">
        <authorList>
            <person name="Sun Q."/>
            <person name="Ohkuma M."/>
        </authorList>
    </citation>
    <scope>NUCLEOTIDE SEQUENCE</scope>
    <source>
        <strain evidence="6">JCM 3051</strain>
    </source>
</reference>
<keyword evidence="7" id="KW-1185">Reference proteome</keyword>
<evidence type="ECO:0000256" key="2">
    <source>
        <dbReference type="ARBA" id="ARBA00023125"/>
    </source>
</evidence>
<organism evidence="6 7">
    <name type="scientific">Promicromonospora citrea</name>
    <dbReference type="NCBI Taxonomy" id="43677"/>
    <lineage>
        <taxon>Bacteria</taxon>
        <taxon>Bacillati</taxon>
        <taxon>Actinomycetota</taxon>
        <taxon>Actinomycetes</taxon>
        <taxon>Micrococcales</taxon>
        <taxon>Promicromonosporaceae</taxon>
        <taxon>Promicromonospora</taxon>
    </lineage>
</organism>
<dbReference type="InterPro" id="IPR046335">
    <property type="entry name" value="LacI/GalR-like_sensor"/>
</dbReference>
<evidence type="ECO:0000256" key="1">
    <source>
        <dbReference type="ARBA" id="ARBA00023015"/>
    </source>
</evidence>
<dbReference type="AlphaFoldDB" id="A0A8H9GBW2"/>
<dbReference type="PANTHER" id="PTHR30146:SF155">
    <property type="entry name" value="ALANINE RACEMASE"/>
    <property type="match status" value="1"/>
</dbReference>
<dbReference type="Gene3D" id="3.40.50.2300">
    <property type="match status" value="2"/>
</dbReference>
<proteinExistence type="predicted"/>
<dbReference type="SMART" id="SM00420">
    <property type="entry name" value="HTH_DEOR"/>
    <property type="match status" value="1"/>
</dbReference>
<dbReference type="Pfam" id="PF08220">
    <property type="entry name" value="HTH_DeoR"/>
    <property type="match status" value="1"/>
</dbReference>
<dbReference type="InterPro" id="IPR018356">
    <property type="entry name" value="Tscrpt_reg_HTH_DeoR_CS"/>
</dbReference>
<reference evidence="6" key="1">
    <citation type="journal article" date="2014" name="Int. J. Syst. Evol. Microbiol.">
        <title>Complete genome sequence of Corynebacterium casei LMG S-19264T (=DSM 44701T), isolated from a smear-ripened cheese.</title>
        <authorList>
            <consortium name="US DOE Joint Genome Institute (JGI-PGF)"/>
            <person name="Walter F."/>
            <person name="Albersmeier A."/>
            <person name="Kalinowski J."/>
            <person name="Ruckert C."/>
        </authorList>
    </citation>
    <scope>NUCLEOTIDE SEQUENCE</scope>
    <source>
        <strain evidence="6">JCM 3051</strain>
    </source>
</reference>